<dbReference type="AlphaFoldDB" id="A0AAN7TBP2"/>
<proteinExistence type="predicted"/>
<accession>A0AAN7TBP2</accession>
<name>A0AAN7TBP2_9PEZI</name>
<evidence type="ECO:0000313" key="2">
    <source>
        <dbReference type="Proteomes" id="UP001310890"/>
    </source>
</evidence>
<organism evidence="1 2">
    <name type="scientific">Meristemomyces frigidus</name>
    <dbReference type="NCBI Taxonomy" id="1508187"/>
    <lineage>
        <taxon>Eukaryota</taxon>
        <taxon>Fungi</taxon>
        <taxon>Dikarya</taxon>
        <taxon>Ascomycota</taxon>
        <taxon>Pezizomycotina</taxon>
        <taxon>Dothideomycetes</taxon>
        <taxon>Dothideomycetidae</taxon>
        <taxon>Mycosphaerellales</taxon>
        <taxon>Teratosphaeriaceae</taxon>
        <taxon>Meristemomyces</taxon>
    </lineage>
</organism>
<evidence type="ECO:0000313" key="1">
    <source>
        <dbReference type="EMBL" id="KAK5107438.1"/>
    </source>
</evidence>
<protein>
    <submittedName>
        <fullName evidence="1">Uncharacterized protein</fullName>
    </submittedName>
</protein>
<dbReference type="Proteomes" id="UP001310890">
    <property type="component" value="Unassembled WGS sequence"/>
</dbReference>
<gene>
    <name evidence="1" type="ORF">LTR62_001269</name>
</gene>
<sequence length="257" mass="29235">MATLRVPPQTLPTVPRSPILADLPTDIQEEGTKWITALLLNQRVIETVAQIFAGQISKRAARSMGDGHLLSELYLLYPDDTKEPYTGQRQAAYDFLQSQQIRNLPVSISKDWWLLFKDGDGASVEELSIQYKLQLYLFGIVRPGISEVFLRSHDWAVRAGRTLPWETDASTVSWAMEDSFGGQMEWDAENLRQALVLRRARLPPFRVELDTLVKLIEQDPAIVLPLRPQKSARPGRPNLQDYPDIVAFMTKKYGRSE</sequence>
<comment type="caution">
    <text evidence="1">The sequence shown here is derived from an EMBL/GenBank/DDBJ whole genome shotgun (WGS) entry which is preliminary data.</text>
</comment>
<dbReference type="EMBL" id="JAVRRL010000121">
    <property type="protein sequence ID" value="KAK5107438.1"/>
    <property type="molecule type" value="Genomic_DNA"/>
</dbReference>
<reference evidence="1" key="1">
    <citation type="submission" date="2023-08" db="EMBL/GenBank/DDBJ databases">
        <title>Black Yeasts Isolated from many extreme environments.</title>
        <authorList>
            <person name="Coleine C."/>
            <person name="Stajich J.E."/>
            <person name="Selbmann L."/>
        </authorList>
    </citation>
    <scope>NUCLEOTIDE SEQUENCE</scope>
    <source>
        <strain evidence="1">CCFEE 5401</strain>
    </source>
</reference>